<comment type="similarity">
    <text evidence="1">Belongs to the cycloisomerase 2 family.</text>
</comment>
<dbReference type="Pfam" id="PF10282">
    <property type="entry name" value="Lactonase"/>
    <property type="match status" value="1"/>
</dbReference>
<sequence length="427" mass="42273">MLNASKIVGSGARRAAWPVAAVGLLLGGTAPALAQDGVAPPAPVGAVYAMTNSLAGNEVVVFDRAEDGSLSGGAHVPTGGEGSGSFENSDTPLIVASAEGQSSPVDLGGGSDFVFAVNAGSDSISSFAVTEEGLELVEVQDSGAERPTSLTANNGMLYVLNSAGDAGGAGLCFGGNPSVTGFTIAETGELEPIPDSTVELSGGPDSGCAQVSFTPGGGVLLVSQITQNTITAFPVNDDGTLGEAVENEPTGNGPFGYTFDGEGRLHVTENFQAAPGAASVASYEIARDGTLEPIGESVTTGETDPCWILVTPDGRFAFVANFGPSGLLEVESEEVRRGTISSFAVGEDGSLAVLEAQAAQVGVGAADIAFAGDGAFLYALNTAAGTVSGFAIGEEGELTLVTAVGGLPTNPIGPLPPAMGLAARDNG</sequence>
<dbReference type="InterPro" id="IPR050282">
    <property type="entry name" value="Cycloisomerase_2"/>
</dbReference>
<keyword evidence="4" id="KW-0732">Signal</keyword>
<dbReference type="PANTHER" id="PTHR30344:SF1">
    <property type="entry name" value="6-PHOSPHOGLUCONOLACTONASE"/>
    <property type="match status" value="1"/>
</dbReference>
<keyword evidence="2" id="KW-0119">Carbohydrate metabolism</keyword>
<dbReference type="Gene3D" id="2.130.10.10">
    <property type="entry name" value="YVTN repeat-like/Quinoprotein amine dehydrogenase"/>
    <property type="match status" value="4"/>
</dbReference>
<dbReference type="AlphaFoldDB" id="A0A6J4V9X7"/>
<protein>
    <recommendedName>
        <fullName evidence="6">3-carboxymuconate cyclase</fullName>
    </recommendedName>
</protein>
<evidence type="ECO:0000256" key="4">
    <source>
        <dbReference type="SAM" id="SignalP"/>
    </source>
</evidence>
<feature type="signal peptide" evidence="4">
    <location>
        <begin position="1"/>
        <end position="34"/>
    </location>
</feature>
<dbReference type="EMBL" id="CADCWL010000152">
    <property type="protein sequence ID" value="CAA9572559.1"/>
    <property type="molecule type" value="Genomic_DNA"/>
</dbReference>
<gene>
    <name evidence="5" type="ORF">AVDCRST_MAG19-2944</name>
</gene>
<reference evidence="5" key="1">
    <citation type="submission" date="2020-02" db="EMBL/GenBank/DDBJ databases">
        <authorList>
            <person name="Meier V. D."/>
        </authorList>
    </citation>
    <scope>NUCLEOTIDE SEQUENCE</scope>
    <source>
        <strain evidence="5">AVDCRST_MAG19</strain>
    </source>
</reference>
<evidence type="ECO:0000256" key="3">
    <source>
        <dbReference type="SAM" id="MobiDB-lite"/>
    </source>
</evidence>
<dbReference type="GO" id="GO:0006006">
    <property type="term" value="P:glucose metabolic process"/>
    <property type="evidence" value="ECO:0007669"/>
    <property type="project" value="UniProtKB-KW"/>
</dbReference>
<evidence type="ECO:0000313" key="5">
    <source>
        <dbReference type="EMBL" id="CAA9572559.1"/>
    </source>
</evidence>
<name>A0A6J4V9X7_9BACT</name>
<feature type="chain" id="PRO_5026724856" description="3-carboxymuconate cyclase" evidence="4">
    <location>
        <begin position="35"/>
        <end position="427"/>
    </location>
</feature>
<accession>A0A6J4V9X7</accession>
<dbReference type="InterPro" id="IPR015943">
    <property type="entry name" value="WD40/YVTN_repeat-like_dom_sf"/>
</dbReference>
<dbReference type="GO" id="GO:0017057">
    <property type="term" value="F:6-phosphogluconolactonase activity"/>
    <property type="evidence" value="ECO:0007669"/>
    <property type="project" value="TreeGrafter"/>
</dbReference>
<evidence type="ECO:0008006" key="6">
    <source>
        <dbReference type="Google" id="ProtNLM"/>
    </source>
</evidence>
<organism evidence="5">
    <name type="scientific">uncultured Thermomicrobiales bacterium</name>
    <dbReference type="NCBI Taxonomy" id="1645740"/>
    <lineage>
        <taxon>Bacteria</taxon>
        <taxon>Pseudomonadati</taxon>
        <taxon>Thermomicrobiota</taxon>
        <taxon>Thermomicrobia</taxon>
        <taxon>Thermomicrobiales</taxon>
        <taxon>environmental samples</taxon>
    </lineage>
</organism>
<dbReference type="PANTHER" id="PTHR30344">
    <property type="entry name" value="6-PHOSPHOGLUCONOLACTONASE-RELATED"/>
    <property type="match status" value="1"/>
</dbReference>
<evidence type="ECO:0000256" key="1">
    <source>
        <dbReference type="ARBA" id="ARBA00005564"/>
    </source>
</evidence>
<feature type="region of interest" description="Disordered" evidence="3">
    <location>
        <begin position="70"/>
        <end position="89"/>
    </location>
</feature>
<evidence type="ECO:0000256" key="2">
    <source>
        <dbReference type="ARBA" id="ARBA00022526"/>
    </source>
</evidence>
<keyword evidence="2" id="KW-0313">Glucose metabolism</keyword>
<dbReference type="InterPro" id="IPR011048">
    <property type="entry name" value="Haem_d1_sf"/>
</dbReference>
<dbReference type="SUPFAM" id="SSF51004">
    <property type="entry name" value="C-terminal (heme d1) domain of cytochrome cd1-nitrite reductase"/>
    <property type="match status" value="1"/>
</dbReference>
<dbReference type="InterPro" id="IPR019405">
    <property type="entry name" value="Lactonase_7-beta_prop"/>
</dbReference>
<proteinExistence type="inferred from homology"/>